<dbReference type="Proteomes" id="UP000194003">
    <property type="component" value="Unassembled WGS sequence"/>
</dbReference>
<keyword evidence="1" id="KW-0677">Repeat</keyword>
<evidence type="ECO:0000259" key="2">
    <source>
        <dbReference type="PROSITE" id="PS50206"/>
    </source>
</evidence>
<name>A0A1Y2K2W7_9PROT</name>
<dbReference type="InterPro" id="IPR051126">
    <property type="entry name" value="Thiosulfate_sulfurtransferase"/>
</dbReference>
<dbReference type="Gene3D" id="3.40.250.10">
    <property type="entry name" value="Rhodanese-like domain"/>
    <property type="match status" value="2"/>
</dbReference>
<evidence type="ECO:0000313" key="4">
    <source>
        <dbReference type="Proteomes" id="UP000194003"/>
    </source>
</evidence>
<organism evidence="3 4">
    <name type="scientific">Magnetofaba australis IT-1</name>
    <dbReference type="NCBI Taxonomy" id="1434232"/>
    <lineage>
        <taxon>Bacteria</taxon>
        <taxon>Pseudomonadati</taxon>
        <taxon>Pseudomonadota</taxon>
        <taxon>Magnetococcia</taxon>
        <taxon>Magnetococcales</taxon>
        <taxon>Magnetococcaceae</taxon>
        <taxon>Magnetofaba</taxon>
    </lineage>
</organism>
<dbReference type="CDD" id="cd01449">
    <property type="entry name" value="TST_Repeat_2"/>
    <property type="match status" value="1"/>
</dbReference>
<dbReference type="PANTHER" id="PTHR43855">
    <property type="entry name" value="THIOSULFATE SULFURTRANSFERASE"/>
    <property type="match status" value="1"/>
</dbReference>
<dbReference type="STRING" id="1434232.MAIT1_02022"/>
<dbReference type="InterPro" id="IPR001763">
    <property type="entry name" value="Rhodanese-like_dom"/>
</dbReference>
<keyword evidence="4" id="KW-1185">Reference proteome</keyword>
<sequence length="231" mass="25326">MYMEIVASVEGVPGMLPSPDMLHPTLSRLGITPETLVVAYDATGGLDAARFLWTLACMGHEKFVTLDGGLGAWYQEQRPMDGEAPKEAPGMFSSSPTGRYYAEMEDVRAIADGEAEGFLIDTRSDNEYLGQTLGPVRGHVAGAVHMDWISNLKGPQNPYIQDDESLKARFAAIGLSDTATPVTVYCHTAHRAAHTWLLLRHLGFDNVKLYDGSMAEWGMRRQPTVRGAEPR</sequence>
<dbReference type="PROSITE" id="PS50206">
    <property type="entry name" value="RHODANESE_3"/>
    <property type="match status" value="2"/>
</dbReference>
<evidence type="ECO:0000313" key="3">
    <source>
        <dbReference type="EMBL" id="OSM01956.1"/>
    </source>
</evidence>
<accession>A0A1Y2K2W7</accession>
<evidence type="ECO:0000256" key="1">
    <source>
        <dbReference type="ARBA" id="ARBA00022737"/>
    </source>
</evidence>
<gene>
    <name evidence="3" type="ORF">MAIT1_02022</name>
</gene>
<dbReference type="SUPFAM" id="SSF52821">
    <property type="entry name" value="Rhodanese/Cell cycle control phosphatase"/>
    <property type="match status" value="2"/>
</dbReference>
<dbReference type="EMBL" id="LVJN01000020">
    <property type="protein sequence ID" value="OSM01956.1"/>
    <property type="molecule type" value="Genomic_DNA"/>
</dbReference>
<feature type="domain" description="Rhodanese" evidence="2">
    <location>
        <begin position="17"/>
        <end position="82"/>
    </location>
</feature>
<dbReference type="AlphaFoldDB" id="A0A1Y2K2W7"/>
<feature type="domain" description="Rhodanese" evidence="2">
    <location>
        <begin position="113"/>
        <end position="226"/>
    </location>
</feature>
<dbReference type="Pfam" id="PF00581">
    <property type="entry name" value="Rhodanese"/>
    <property type="match status" value="1"/>
</dbReference>
<reference evidence="3 4" key="1">
    <citation type="journal article" date="2016" name="BMC Genomics">
        <title>Combined genomic and structural analyses of a cultured magnetotactic bacterium reveals its niche adaptation to a dynamic environment.</title>
        <authorList>
            <person name="Araujo A.C."/>
            <person name="Morillo V."/>
            <person name="Cypriano J."/>
            <person name="Teixeira L.C."/>
            <person name="Leao P."/>
            <person name="Lyra S."/>
            <person name="Almeida L.G."/>
            <person name="Bazylinski D.A."/>
            <person name="Vasconcellos A.T."/>
            <person name="Abreu F."/>
            <person name="Lins U."/>
        </authorList>
    </citation>
    <scope>NUCLEOTIDE SEQUENCE [LARGE SCALE GENOMIC DNA]</scope>
    <source>
        <strain evidence="3 4">IT-1</strain>
    </source>
</reference>
<proteinExistence type="predicted"/>
<dbReference type="PANTHER" id="PTHR43855:SF1">
    <property type="entry name" value="THIOSULFATE SULFURTRANSFERASE"/>
    <property type="match status" value="1"/>
</dbReference>
<dbReference type="SMART" id="SM00450">
    <property type="entry name" value="RHOD"/>
    <property type="match status" value="1"/>
</dbReference>
<dbReference type="InterPro" id="IPR036873">
    <property type="entry name" value="Rhodanese-like_dom_sf"/>
</dbReference>
<comment type="caution">
    <text evidence="3">The sequence shown here is derived from an EMBL/GenBank/DDBJ whole genome shotgun (WGS) entry which is preliminary data.</text>
</comment>
<protein>
    <submittedName>
        <fullName evidence="3">Putative rhodanese</fullName>
    </submittedName>
</protein>